<evidence type="ECO:0000313" key="1">
    <source>
        <dbReference type="EMBL" id="SMO38554.1"/>
    </source>
</evidence>
<proteinExistence type="predicted"/>
<dbReference type="EMBL" id="FXTH01000001">
    <property type="protein sequence ID" value="SMO38554.1"/>
    <property type="molecule type" value="Genomic_DNA"/>
</dbReference>
<evidence type="ECO:0000313" key="2">
    <source>
        <dbReference type="Proteomes" id="UP000317593"/>
    </source>
</evidence>
<dbReference type="RefSeq" id="WP_142712831.1">
    <property type="nucleotide sequence ID" value="NZ_FXTH01000001.1"/>
</dbReference>
<keyword evidence="2" id="KW-1185">Reference proteome</keyword>
<protein>
    <submittedName>
        <fullName evidence="1">Uncharacterized protein</fullName>
    </submittedName>
</protein>
<gene>
    <name evidence="1" type="ORF">SAMN06265218_101380</name>
</gene>
<dbReference type="AlphaFoldDB" id="A0A521AUR8"/>
<name>A0A521AUR8_9BACT</name>
<sequence length="118" mass="13731">MNSRRDKREELQSEARHQTIELVSNLVPFGNLAYKTFTAISKPLYIQRREEWIKDISLRLLRLEEQDKIKLEDLAGSDEFNTILIKASNLAQEHHQEEKINALKGIVINTSLDLSKDK</sequence>
<reference evidence="1 2" key="1">
    <citation type="submission" date="2017-05" db="EMBL/GenBank/DDBJ databases">
        <authorList>
            <person name="Varghese N."/>
            <person name="Submissions S."/>
        </authorList>
    </citation>
    <scope>NUCLEOTIDE SEQUENCE [LARGE SCALE GENOMIC DNA]</scope>
    <source>
        <strain evidence="1 2">DSM 21194</strain>
    </source>
</reference>
<organism evidence="1 2">
    <name type="scientific">Fodinibius sediminis</name>
    <dbReference type="NCBI Taxonomy" id="1214077"/>
    <lineage>
        <taxon>Bacteria</taxon>
        <taxon>Pseudomonadati</taxon>
        <taxon>Balneolota</taxon>
        <taxon>Balneolia</taxon>
        <taxon>Balneolales</taxon>
        <taxon>Balneolaceae</taxon>
        <taxon>Fodinibius</taxon>
    </lineage>
</organism>
<accession>A0A521AUR8</accession>
<dbReference type="Proteomes" id="UP000317593">
    <property type="component" value="Unassembled WGS sequence"/>
</dbReference>